<dbReference type="Gene3D" id="3.40.50.1000">
    <property type="entry name" value="HAD superfamily/HAD-like"/>
    <property type="match status" value="1"/>
</dbReference>
<keyword evidence="2" id="KW-1185">Reference proteome</keyword>
<dbReference type="CDD" id="cd07505">
    <property type="entry name" value="HAD_BPGM-like"/>
    <property type="match status" value="1"/>
</dbReference>
<reference evidence="1" key="1">
    <citation type="submission" date="2020-08" db="EMBL/GenBank/DDBJ databases">
        <authorList>
            <person name="Cejkova D."/>
            <person name="Kubasova T."/>
            <person name="Jahodarova E."/>
            <person name="Rychlik I."/>
        </authorList>
    </citation>
    <scope>NUCLEOTIDE SEQUENCE</scope>
    <source>
        <strain evidence="1">An824</strain>
    </source>
</reference>
<evidence type="ECO:0000313" key="1">
    <source>
        <dbReference type="EMBL" id="MBM6673451.1"/>
    </source>
</evidence>
<dbReference type="InterPro" id="IPR023214">
    <property type="entry name" value="HAD_sf"/>
</dbReference>
<dbReference type="InterPro" id="IPR006439">
    <property type="entry name" value="HAD-SF_hydro_IA"/>
</dbReference>
<dbReference type="GO" id="GO:0050308">
    <property type="term" value="F:sugar-phosphatase activity"/>
    <property type="evidence" value="ECO:0007669"/>
    <property type="project" value="TreeGrafter"/>
</dbReference>
<dbReference type="InterPro" id="IPR041492">
    <property type="entry name" value="HAD_2"/>
</dbReference>
<dbReference type="EMBL" id="JACJJG010000023">
    <property type="protein sequence ID" value="MBM6673451.1"/>
    <property type="molecule type" value="Genomic_DNA"/>
</dbReference>
<dbReference type="PANTHER" id="PTHR43481:SF4">
    <property type="entry name" value="GLYCEROL-1-PHOSPHATE PHOSPHOHYDROLASE 1-RELATED"/>
    <property type="match status" value="1"/>
</dbReference>
<dbReference type="Gene3D" id="1.10.150.240">
    <property type="entry name" value="Putative phosphatase, domain 2"/>
    <property type="match status" value="1"/>
</dbReference>
<dbReference type="RefSeq" id="WP_205104189.1">
    <property type="nucleotide sequence ID" value="NZ_JACJJG010000023.1"/>
</dbReference>
<dbReference type="InterPro" id="IPR036412">
    <property type="entry name" value="HAD-like_sf"/>
</dbReference>
<keyword evidence="1" id="KW-0378">Hydrolase</keyword>
<dbReference type="Pfam" id="PF13419">
    <property type="entry name" value="HAD_2"/>
    <property type="match status" value="1"/>
</dbReference>
<protein>
    <submittedName>
        <fullName evidence="1">HAD family hydrolase</fullName>
    </submittedName>
</protein>
<dbReference type="InterPro" id="IPR023198">
    <property type="entry name" value="PGP-like_dom2"/>
</dbReference>
<dbReference type="AlphaFoldDB" id="A0A939B760"/>
<organism evidence="1 2">
    <name type="scientific">Marseilla massiliensis</name>
    <dbReference type="NCBI Taxonomy" id="1841864"/>
    <lineage>
        <taxon>Bacteria</taxon>
        <taxon>Pseudomonadati</taxon>
        <taxon>Bacteroidota</taxon>
        <taxon>Bacteroidia</taxon>
        <taxon>Bacteroidales</taxon>
        <taxon>Prevotellaceae</taxon>
        <taxon>Marseilla</taxon>
    </lineage>
</organism>
<sequence length="219" mass="24688">MTKRLLRAALFDLDGVVFDTEGQYSVFWGEQCRFYHPDKPGLEDKIKGQTLVQILDNYFSDMKDEHSVIIRRLDEFERNMKFEYVAGFLDFVSDLRRNGVKTAVVTSSNQAKMNSVYAARKEFKALFDAILTSEDFERSKPDPDCYLKGAATFGVTRDECVVFEDSFNGLKSGRAAGMAVIGLSTTNAAEAIKPYADCVVPDFMELDYNRLSGMLANLN</sequence>
<dbReference type="InterPro" id="IPR051806">
    <property type="entry name" value="HAD-like_SPP"/>
</dbReference>
<dbReference type="PRINTS" id="PR00413">
    <property type="entry name" value="HADHALOGNASE"/>
</dbReference>
<reference evidence="1" key="2">
    <citation type="journal article" date="2021" name="Sci. Rep.">
        <title>The distribution of antibiotic resistance genes in chicken gut microbiota commensals.</title>
        <authorList>
            <person name="Juricova H."/>
            <person name="Matiasovicova J."/>
            <person name="Kubasova T."/>
            <person name="Cejkova D."/>
            <person name="Rychlik I."/>
        </authorList>
    </citation>
    <scope>NUCLEOTIDE SEQUENCE</scope>
    <source>
        <strain evidence="1">An824</strain>
    </source>
</reference>
<proteinExistence type="predicted"/>
<comment type="caution">
    <text evidence="1">The sequence shown here is derived from an EMBL/GenBank/DDBJ whole genome shotgun (WGS) entry which is preliminary data.</text>
</comment>
<dbReference type="SFLD" id="SFLDG01129">
    <property type="entry name" value="C1.5:_HAD__Beta-PGM__Phosphata"/>
    <property type="match status" value="1"/>
</dbReference>
<accession>A0A939B760</accession>
<dbReference type="SFLD" id="SFLDS00003">
    <property type="entry name" value="Haloacid_Dehalogenase"/>
    <property type="match status" value="1"/>
</dbReference>
<name>A0A939B760_9BACT</name>
<dbReference type="NCBIfam" id="TIGR01509">
    <property type="entry name" value="HAD-SF-IA-v3"/>
    <property type="match status" value="1"/>
</dbReference>
<evidence type="ECO:0000313" key="2">
    <source>
        <dbReference type="Proteomes" id="UP000706891"/>
    </source>
</evidence>
<dbReference type="PANTHER" id="PTHR43481">
    <property type="entry name" value="FRUCTOSE-1-PHOSPHATE PHOSPHATASE"/>
    <property type="match status" value="1"/>
</dbReference>
<dbReference type="SUPFAM" id="SSF56784">
    <property type="entry name" value="HAD-like"/>
    <property type="match status" value="1"/>
</dbReference>
<gene>
    <name evidence="1" type="ORF">H6A34_06145</name>
</gene>
<dbReference type="Proteomes" id="UP000706891">
    <property type="component" value="Unassembled WGS sequence"/>
</dbReference>